<dbReference type="AlphaFoldDB" id="A0A9X2CVS1"/>
<protein>
    <submittedName>
        <fullName evidence="2">Uncharacterized protein</fullName>
    </submittedName>
</protein>
<dbReference type="Proteomes" id="UP001139150">
    <property type="component" value="Unassembled WGS sequence"/>
</dbReference>
<feature type="region of interest" description="Disordered" evidence="1">
    <location>
        <begin position="31"/>
        <end position="50"/>
    </location>
</feature>
<reference evidence="2" key="1">
    <citation type="submission" date="2022-02" db="EMBL/GenBank/DDBJ databases">
        <title>Halalkalibacter sp. nov. isolated from Lonar Lake, India.</title>
        <authorList>
            <person name="Joshi A."/>
            <person name="Thite S."/>
            <person name="Lodha T."/>
        </authorList>
    </citation>
    <scope>NUCLEOTIDE SEQUENCE</scope>
    <source>
        <strain evidence="2">MEB205</strain>
    </source>
</reference>
<keyword evidence="3" id="KW-1185">Reference proteome</keyword>
<organism evidence="2 3">
    <name type="scientific">Halalkalibacter alkaliphilus</name>
    <dbReference type="NCBI Taxonomy" id="2917993"/>
    <lineage>
        <taxon>Bacteria</taxon>
        <taxon>Bacillati</taxon>
        <taxon>Bacillota</taxon>
        <taxon>Bacilli</taxon>
        <taxon>Bacillales</taxon>
        <taxon>Bacillaceae</taxon>
        <taxon>Halalkalibacter</taxon>
    </lineage>
</organism>
<feature type="compositionally biased region" description="Basic and acidic residues" evidence="1">
    <location>
        <begin position="31"/>
        <end position="43"/>
    </location>
</feature>
<evidence type="ECO:0000313" key="2">
    <source>
        <dbReference type="EMBL" id="MCL7749163.1"/>
    </source>
</evidence>
<accession>A0A9X2CVS1</accession>
<evidence type="ECO:0000256" key="1">
    <source>
        <dbReference type="SAM" id="MobiDB-lite"/>
    </source>
</evidence>
<dbReference type="EMBL" id="JAKRYL010000024">
    <property type="protein sequence ID" value="MCL7749163.1"/>
    <property type="molecule type" value="Genomic_DNA"/>
</dbReference>
<name>A0A9X2CVS1_9BACI</name>
<comment type="caution">
    <text evidence="2">The sequence shown here is derived from an EMBL/GenBank/DDBJ whole genome shotgun (WGS) entry which is preliminary data.</text>
</comment>
<proteinExistence type="predicted"/>
<gene>
    <name evidence="2" type="ORF">MF646_18750</name>
</gene>
<sequence>MKQLLANMKEFGYHFLDLLFTLEYEHINKEHRGQKHSIDREPVSDSNSIQ</sequence>
<dbReference type="RefSeq" id="WP_250098024.1">
    <property type="nucleotide sequence ID" value="NZ_JAKRYL010000024.1"/>
</dbReference>
<evidence type="ECO:0000313" key="3">
    <source>
        <dbReference type="Proteomes" id="UP001139150"/>
    </source>
</evidence>